<name>A0AAJ5ZC54_9CHLR</name>
<dbReference type="GO" id="GO:0016627">
    <property type="term" value="F:oxidoreductase activity, acting on the CH-CH group of donors"/>
    <property type="evidence" value="ECO:0007669"/>
    <property type="project" value="TreeGrafter"/>
</dbReference>
<dbReference type="Proteomes" id="UP001219901">
    <property type="component" value="Chromosome"/>
</dbReference>
<dbReference type="Pfam" id="PF01243">
    <property type="entry name" value="PNPOx_N"/>
    <property type="match status" value="1"/>
</dbReference>
<dbReference type="Gene3D" id="2.30.110.10">
    <property type="entry name" value="Electron Transport, Fmn-binding Protein, Chain A"/>
    <property type="match status" value="1"/>
</dbReference>
<accession>A0AAJ5ZC54</accession>
<dbReference type="InterPro" id="IPR012349">
    <property type="entry name" value="Split_barrel_FMN-bd"/>
</dbReference>
<feature type="domain" description="Pyridoxamine 5'-phosphate oxidase N-terminal" evidence="2">
    <location>
        <begin position="3"/>
        <end position="128"/>
    </location>
</feature>
<reference evidence="5 6" key="1">
    <citation type="submission" date="2019-11" db="EMBL/GenBank/DDBJ databases">
        <authorList>
            <person name="Cho J.-C."/>
        </authorList>
    </citation>
    <scope>NUCLEOTIDE SEQUENCE [LARGE SCALE GENOMIC DNA]</scope>
    <source>
        <strain evidence="4 5">JH1073</strain>
        <strain evidence="3 6">JH702</strain>
    </source>
</reference>
<reference evidence="4" key="2">
    <citation type="journal article" date="2023" name="Nat. Commun.">
        <title>Cultivation of marine bacteria of the SAR202 clade.</title>
        <authorList>
            <person name="Lim Y."/>
            <person name="Seo J.H."/>
            <person name="Giovannoni S.J."/>
            <person name="Kang I."/>
            <person name="Cho J.C."/>
        </authorList>
    </citation>
    <scope>NUCLEOTIDE SEQUENCE</scope>
    <source>
        <strain evidence="4">JH1073</strain>
    </source>
</reference>
<dbReference type="InterPro" id="IPR019920">
    <property type="entry name" value="F420-binding_dom_put"/>
</dbReference>
<keyword evidence="1" id="KW-0560">Oxidoreductase</keyword>
<dbReference type="EMBL" id="CP046147">
    <property type="protein sequence ID" value="WFG38290.1"/>
    <property type="molecule type" value="Genomic_DNA"/>
</dbReference>
<proteinExistence type="predicted"/>
<organism evidence="4 5">
    <name type="scientific">Candidatus Lucifugimonas marina</name>
    <dbReference type="NCBI Taxonomy" id="3038979"/>
    <lineage>
        <taxon>Bacteria</taxon>
        <taxon>Bacillati</taxon>
        <taxon>Chloroflexota</taxon>
        <taxon>Dehalococcoidia</taxon>
        <taxon>SAR202 cluster</taxon>
        <taxon>Candidatus Lucifugimonadales</taxon>
        <taxon>Candidatus Lucifugimonadaceae</taxon>
        <taxon>Candidatus Lucifugimonas</taxon>
    </lineage>
</organism>
<dbReference type="PANTHER" id="PTHR35176:SF6">
    <property type="entry name" value="HEME OXYGENASE HI_0854-RELATED"/>
    <property type="match status" value="1"/>
</dbReference>
<gene>
    <name evidence="3" type="ORF">GKO46_07250</name>
    <name evidence="4" type="ORF">GKO48_01255</name>
</gene>
<sequence length="135" mass="15481">MQITPAAEKYLSERTNMVLATIRKDGRPQLSPVWFIWQDGEFLISTTPSTAKWKNLLRDQRCTGVVDAPNGRYISVSGVAEMWTEVAPHEVSTEIVRKYKLGDEFEPYMDTLRKERPVRGIIRLKPESIVHSGFD</sequence>
<dbReference type="GO" id="GO:0070967">
    <property type="term" value="F:coenzyme F420 binding"/>
    <property type="evidence" value="ECO:0007669"/>
    <property type="project" value="TreeGrafter"/>
</dbReference>
<dbReference type="GO" id="GO:0005829">
    <property type="term" value="C:cytosol"/>
    <property type="evidence" value="ECO:0007669"/>
    <property type="project" value="TreeGrafter"/>
</dbReference>
<dbReference type="SUPFAM" id="SSF50475">
    <property type="entry name" value="FMN-binding split barrel"/>
    <property type="match status" value="1"/>
</dbReference>
<evidence type="ECO:0000313" key="5">
    <source>
        <dbReference type="Proteomes" id="UP001219901"/>
    </source>
</evidence>
<protein>
    <submittedName>
        <fullName evidence="4">TIGR03618 family F420-dependent PPOX class oxidoreductase</fullName>
    </submittedName>
</protein>
<dbReference type="InterPro" id="IPR052019">
    <property type="entry name" value="F420H2_bilvrd_red/Heme_oxyg"/>
</dbReference>
<dbReference type="InterPro" id="IPR011576">
    <property type="entry name" value="Pyridox_Oxase_N"/>
</dbReference>
<reference evidence="5" key="3">
    <citation type="submission" date="2023-06" db="EMBL/GenBank/DDBJ databases">
        <title>Pangenomics reveal diversification of enzyme families and niche specialization in globally abundant SAR202 bacteria.</title>
        <authorList>
            <person name="Saw J.H.W."/>
        </authorList>
    </citation>
    <scope>NUCLEOTIDE SEQUENCE [LARGE SCALE GENOMIC DNA]</scope>
    <source>
        <strain evidence="5">JH1073</strain>
    </source>
</reference>
<dbReference type="AlphaFoldDB" id="A0AAJ5ZC54"/>
<dbReference type="PANTHER" id="PTHR35176">
    <property type="entry name" value="HEME OXYGENASE HI_0854-RELATED"/>
    <property type="match status" value="1"/>
</dbReference>
<dbReference type="RefSeq" id="WP_342824675.1">
    <property type="nucleotide sequence ID" value="NZ_CP046146.1"/>
</dbReference>
<evidence type="ECO:0000313" key="4">
    <source>
        <dbReference type="EMBL" id="WFG38290.1"/>
    </source>
</evidence>
<evidence type="ECO:0000313" key="6">
    <source>
        <dbReference type="Proteomes" id="UP001321249"/>
    </source>
</evidence>
<dbReference type="NCBIfam" id="TIGR03618">
    <property type="entry name" value="Rv1155_F420"/>
    <property type="match status" value="1"/>
</dbReference>
<dbReference type="EMBL" id="WMBE01000002">
    <property type="protein sequence ID" value="MDG0866870.1"/>
    <property type="molecule type" value="Genomic_DNA"/>
</dbReference>
<evidence type="ECO:0000313" key="3">
    <source>
        <dbReference type="EMBL" id="MDG0866870.1"/>
    </source>
</evidence>
<dbReference type="Proteomes" id="UP001321249">
    <property type="component" value="Unassembled WGS sequence"/>
</dbReference>
<evidence type="ECO:0000256" key="1">
    <source>
        <dbReference type="ARBA" id="ARBA00023002"/>
    </source>
</evidence>
<evidence type="ECO:0000259" key="2">
    <source>
        <dbReference type="Pfam" id="PF01243"/>
    </source>
</evidence>
<keyword evidence="5" id="KW-1185">Reference proteome</keyword>